<dbReference type="Pfam" id="PF01193">
    <property type="entry name" value="RNA_pol_L"/>
    <property type="match status" value="1"/>
</dbReference>
<dbReference type="Proteomes" id="UP000306196">
    <property type="component" value="Unassembled WGS sequence"/>
</dbReference>
<comment type="similarity">
    <text evidence="1 11">Belongs to the RNA polymerase alpha chain family.</text>
</comment>
<comment type="function">
    <text evidence="11">DNA-dependent RNA polymerase catalyzes the transcription of DNA into RNA using the four ribonucleoside triphosphates as substrates.</text>
</comment>
<dbReference type="InterPro" id="IPR036643">
    <property type="entry name" value="RNApol_insert_sf"/>
</dbReference>
<dbReference type="CDD" id="cd06928">
    <property type="entry name" value="RNAP_alpha_NTD"/>
    <property type="match status" value="1"/>
</dbReference>
<evidence type="ECO:0000313" key="15">
    <source>
        <dbReference type="Proteomes" id="UP000306196"/>
    </source>
</evidence>
<accession>A0A5R8KCG9</accession>
<evidence type="ECO:0000256" key="5">
    <source>
        <dbReference type="ARBA" id="ARBA00022679"/>
    </source>
</evidence>
<reference evidence="14 15" key="1">
    <citation type="submission" date="2019-05" db="EMBL/GenBank/DDBJ databases">
        <title>Verrucobacter flavum gen. nov., sp. nov. a new member of the family Verrucomicrobiaceae.</title>
        <authorList>
            <person name="Szuroczki S."/>
            <person name="Abbaszade G."/>
            <person name="Szabo A."/>
            <person name="Felfoldi T."/>
            <person name="Schumann P."/>
            <person name="Boka K."/>
            <person name="Keki Z."/>
            <person name="Toumi M."/>
            <person name="Toth E."/>
        </authorList>
    </citation>
    <scope>NUCLEOTIDE SEQUENCE [LARGE SCALE GENOMIC DNA]</scope>
    <source>
        <strain evidence="14 15">MG-N-17</strain>
    </source>
</reference>
<dbReference type="InterPro" id="IPR011263">
    <property type="entry name" value="DNA-dir_RNA_pol_RpoA/D/Rpb3"/>
</dbReference>
<proteinExistence type="inferred from homology"/>
<keyword evidence="4 11" id="KW-0240">DNA-directed RNA polymerase</keyword>
<keyword evidence="15" id="KW-1185">Reference proteome</keyword>
<feature type="region of interest" description="Disordered" evidence="12">
    <location>
        <begin position="339"/>
        <end position="382"/>
    </location>
</feature>
<dbReference type="InterPro" id="IPR011260">
    <property type="entry name" value="RNAP_asu_C"/>
</dbReference>
<dbReference type="Gene3D" id="3.30.1360.10">
    <property type="entry name" value="RNA polymerase, RBP11-like subunit"/>
    <property type="match status" value="1"/>
</dbReference>
<dbReference type="InterPro" id="IPR036603">
    <property type="entry name" value="RBP11-like"/>
</dbReference>
<dbReference type="GO" id="GO:0003899">
    <property type="term" value="F:DNA-directed RNA polymerase activity"/>
    <property type="evidence" value="ECO:0007669"/>
    <property type="project" value="UniProtKB-UniRule"/>
</dbReference>
<gene>
    <name evidence="11" type="primary">rpoA</name>
    <name evidence="14" type="ORF">FEM03_14805</name>
</gene>
<dbReference type="FunFam" id="2.170.120.12:FF:000001">
    <property type="entry name" value="DNA-directed RNA polymerase subunit alpha"/>
    <property type="match status" value="1"/>
</dbReference>
<organism evidence="14 15">
    <name type="scientific">Phragmitibacter flavus</name>
    <dbReference type="NCBI Taxonomy" id="2576071"/>
    <lineage>
        <taxon>Bacteria</taxon>
        <taxon>Pseudomonadati</taxon>
        <taxon>Verrucomicrobiota</taxon>
        <taxon>Verrucomicrobiia</taxon>
        <taxon>Verrucomicrobiales</taxon>
        <taxon>Verrucomicrobiaceae</taxon>
        <taxon>Phragmitibacter</taxon>
    </lineage>
</organism>
<feature type="region of interest" description="Alpha C-terminal domain (alpha-CTD)" evidence="11">
    <location>
        <begin position="254"/>
        <end position="382"/>
    </location>
</feature>
<dbReference type="SUPFAM" id="SSF56553">
    <property type="entry name" value="Insert subdomain of RNA polymerase alpha subunit"/>
    <property type="match status" value="1"/>
</dbReference>
<name>A0A5R8KCG9_9BACT</name>
<dbReference type="Pfam" id="PF03118">
    <property type="entry name" value="RNA_pol_A_CTD"/>
    <property type="match status" value="1"/>
</dbReference>
<dbReference type="RefSeq" id="WP_138087054.1">
    <property type="nucleotide sequence ID" value="NZ_VAUV01000010.1"/>
</dbReference>
<sequence>MSIRLARFEMPNRLVKNEVTANDNYAQFVAEPFDRGYGHTIGNSLRRVLLSSLEGASITSVRIKGAEHEFSTLPGVLEDVTQIVLNLKKVKFQHFDNKDIHVLSINADKEGVVTAGDIRDDQHYQVINKDQIICTLDRKGKFEADIEVRVGRGFATGEENKRPDMPIGVIPIDAIFSPVTRVKYAVEATRVGQNTDYDKLVLDVWTDGRIAPQDALLQASAILRRHLDVFVNYDDSQVEFDAAPEAQSEENLELRKLLNMSVNEIELSVRAANCLNNANITSVGQLALKSEAEMLRYRNFGKKSLTEIKEKLQELGLNLGMKLDASLLEPLPGGVSMLRSGFRREDDDEGDADSFSRLISANLGDDDDDEDDEVEVEEEEEA</sequence>
<comment type="catalytic activity">
    <reaction evidence="10 11">
        <text>RNA(n) + a ribonucleoside 5'-triphosphate = RNA(n+1) + diphosphate</text>
        <dbReference type="Rhea" id="RHEA:21248"/>
        <dbReference type="Rhea" id="RHEA-COMP:14527"/>
        <dbReference type="Rhea" id="RHEA-COMP:17342"/>
        <dbReference type="ChEBI" id="CHEBI:33019"/>
        <dbReference type="ChEBI" id="CHEBI:61557"/>
        <dbReference type="ChEBI" id="CHEBI:140395"/>
        <dbReference type="EC" id="2.7.7.6"/>
    </reaction>
</comment>
<evidence type="ECO:0000256" key="8">
    <source>
        <dbReference type="ARBA" id="ARBA00032524"/>
    </source>
</evidence>
<evidence type="ECO:0000256" key="11">
    <source>
        <dbReference type="HAMAP-Rule" id="MF_00059"/>
    </source>
</evidence>
<dbReference type="Pfam" id="PF01000">
    <property type="entry name" value="RNA_pol_A_bac"/>
    <property type="match status" value="1"/>
</dbReference>
<feature type="compositionally biased region" description="Acidic residues" evidence="12">
    <location>
        <begin position="364"/>
        <end position="382"/>
    </location>
</feature>
<dbReference type="EMBL" id="VAUV01000010">
    <property type="protein sequence ID" value="TLD69998.1"/>
    <property type="molecule type" value="Genomic_DNA"/>
</dbReference>
<dbReference type="OrthoDB" id="9805706at2"/>
<evidence type="ECO:0000259" key="13">
    <source>
        <dbReference type="SMART" id="SM00662"/>
    </source>
</evidence>
<evidence type="ECO:0000256" key="4">
    <source>
        <dbReference type="ARBA" id="ARBA00022478"/>
    </source>
</evidence>
<dbReference type="GO" id="GO:0003677">
    <property type="term" value="F:DNA binding"/>
    <property type="evidence" value="ECO:0007669"/>
    <property type="project" value="UniProtKB-UniRule"/>
</dbReference>
<feature type="domain" description="DNA-directed RNA polymerase RpoA/D/Rpb3-type" evidence="13">
    <location>
        <begin position="25"/>
        <end position="233"/>
    </location>
</feature>
<evidence type="ECO:0000256" key="3">
    <source>
        <dbReference type="ARBA" id="ARBA00015972"/>
    </source>
</evidence>
<evidence type="ECO:0000256" key="2">
    <source>
        <dbReference type="ARBA" id="ARBA00012418"/>
    </source>
</evidence>
<evidence type="ECO:0000256" key="1">
    <source>
        <dbReference type="ARBA" id="ARBA00007123"/>
    </source>
</evidence>
<dbReference type="GO" id="GO:0046983">
    <property type="term" value="F:protein dimerization activity"/>
    <property type="evidence" value="ECO:0007669"/>
    <property type="project" value="InterPro"/>
</dbReference>
<comment type="caution">
    <text evidence="14">The sequence shown here is derived from an EMBL/GenBank/DDBJ whole genome shotgun (WGS) entry which is preliminary data.</text>
</comment>
<dbReference type="GO" id="GO:0006351">
    <property type="term" value="P:DNA-templated transcription"/>
    <property type="evidence" value="ECO:0007669"/>
    <property type="project" value="UniProtKB-UniRule"/>
</dbReference>
<dbReference type="GO" id="GO:0000428">
    <property type="term" value="C:DNA-directed RNA polymerase complex"/>
    <property type="evidence" value="ECO:0007669"/>
    <property type="project" value="UniProtKB-KW"/>
</dbReference>
<dbReference type="InterPro" id="IPR011262">
    <property type="entry name" value="DNA-dir_RNA_pol_insert"/>
</dbReference>
<dbReference type="NCBIfam" id="NF003519">
    <property type="entry name" value="PRK05182.2-5"/>
    <property type="match status" value="1"/>
</dbReference>
<evidence type="ECO:0000256" key="10">
    <source>
        <dbReference type="ARBA" id="ARBA00048552"/>
    </source>
</evidence>
<dbReference type="AlphaFoldDB" id="A0A5R8KCG9"/>
<dbReference type="InterPro" id="IPR011773">
    <property type="entry name" value="DNA-dir_RpoA"/>
</dbReference>
<dbReference type="EC" id="2.7.7.6" evidence="2 11"/>
<evidence type="ECO:0000256" key="9">
    <source>
        <dbReference type="ARBA" id="ARBA00033070"/>
    </source>
</evidence>
<feature type="region of interest" description="Alpha N-terminal domain (alpha-NTD)" evidence="11">
    <location>
        <begin position="1"/>
        <end position="234"/>
    </location>
</feature>
<dbReference type="SMART" id="SM00662">
    <property type="entry name" value="RPOLD"/>
    <property type="match status" value="1"/>
</dbReference>
<evidence type="ECO:0000256" key="7">
    <source>
        <dbReference type="ARBA" id="ARBA00023163"/>
    </source>
</evidence>
<dbReference type="SUPFAM" id="SSF55257">
    <property type="entry name" value="RBP11-like subunits of RNA polymerase"/>
    <property type="match status" value="1"/>
</dbReference>
<dbReference type="NCBIfam" id="TIGR02027">
    <property type="entry name" value="rpoA"/>
    <property type="match status" value="1"/>
</dbReference>
<dbReference type="GO" id="GO:0005737">
    <property type="term" value="C:cytoplasm"/>
    <property type="evidence" value="ECO:0007669"/>
    <property type="project" value="UniProtKB-ARBA"/>
</dbReference>
<comment type="subunit">
    <text evidence="11">Homodimer. The RNAP catalytic core consists of 2 alpha, 1 beta, 1 beta' and 1 omega subunit. When a sigma factor is associated with the core the holoenzyme is formed, which can initiate transcription.</text>
</comment>
<dbReference type="HAMAP" id="MF_00059">
    <property type="entry name" value="RNApol_bact_RpoA"/>
    <property type="match status" value="1"/>
</dbReference>
<keyword evidence="5 11" id="KW-0808">Transferase</keyword>
<dbReference type="SUPFAM" id="SSF47789">
    <property type="entry name" value="C-terminal domain of RNA polymerase alpha subunit"/>
    <property type="match status" value="1"/>
</dbReference>
<evidence type="ECO:0000256" key="6">
    <source>
        <dbReference type="ARBA" id="ARBA00022695"/>
    </source>
</evidence>
<evidence type="ECO:0000313" key="14">
    <source>
        <dbReference type="EMBL" id="TLD69998.1"/>
    </source>
</evidence>
<dbReference type="Gene3D" id="1.10.150.20">
    <property type="entry name" value="5' to 3' exonuclease, C-terminal subdomain"/>
    <property type="match status" value="1"/>
</dbReference>
<keyword evidence="6 11" id="KW-0548">Nucleotidyltransferase</keyword>
<dbReference type="NCBIfam" id="NF003513">
    <property type="entry name" value="PRK05182.1-2"/>
    <property type="match status" value="1"/>
</dbReference>
<keyword evidence="7 11" id="KW-0804">Transcription</keyword>
<dbReference type="Gene3D" id="2.170.120.12">
    <property type="entry name" value="DNA-directed RNA polymerase, insert domain"/>
    <property type="match status" value="1"/>
</dbReference>
<protein>
    <recommendedName>
        <fullName evidence="3 11">DNA-directed RNA polymerase subunit alpha</fullName>
        <shortName evidence="11">RNAP subunit alpha</shortName>
        <ecNumber evidence="2 11">2.7.7.6</ecNumber>
    </recommendedName>
    <alternativeName>
        <fullName evidence="9 11">RNA polymerase subunit alpha</fullName>
    </alternativeName>
    <alternativeName>
        <fullName evidence="8 11">Transcriptase subunit alpha</fullName>
    </alternativeName>
</protein>
<comment type="domain">
    <text evidence="11">The N-terminal domain is essential for RNAP assembly and basal transcription, whereas the C-terminal domain is involved in interaction with transcriptional regulators and with upstream promoter elements.</text>
</comment>
<evidence type="ECO:0000256" key="12">
    <source>
        <dbReference type="SAM" id="MobiDB-lite"/>
    </source>
</evidence>